<evidence type="ECO:0000256" key="3">
    <source>
        <dbReference type="ARBA" id="ARBA00022475"/>
    </source>
</evidence>
<name>A0AAU9E1A9_9FIRM</name>
<evidence type="ECO:0000256" key="7">
    <source>
        <dbReference type="SAM" id="Phobius"/>
    </source>
</evidence>
<dbReference type="GO" id="GO:0005886">
    <property type="term" value="C:plasma membrane"/>
    <property type="evidence" value="ECO:0007669"/>
    <property type="project" value="UniProtKB-SubCell"/>
</dbReference>
<evidence type="ECO:0000256" key="6">
    <source>
        <dbReference type="ARBA" id="ARBA00023136"/>
    </source>
</evidence>
<dbReference type="Pfam" id="PF00420">
    <property type="entry name" value="Oxidored_q2"/>
    <property type="match status" value="1"/>
</dbReference>
<keyword evidence="5 7" id="KW-1133">Transmembrane helix</keyword>
<comment type="similarity">
    <text evidence="2">Belongs to the CPA3 antiporters (TC 2.A.63) subunit C family.</text>
</comment>
<dbReference type="Gene3D" id="1.10.287.3510">
    <property type="match status" value="1"/>
</dbReference>
<feature type="transmembrane region" description="Helical" evidence="7">
    <location>
        <begin position="69"/>
        <end position="92"/>
    </location>
</feature>
<evidence type="ECO:0000313" key="8">
    <source>
        <dbReference type="EMBL" id="BEP28121.1"/>
    </source>
</evidence>
<keyword evidence="9" id="KW-1185">Reference proteome</keyword>
<dbReference type="PANTHER" id="PTHR34583">
    <property type="entry name" value="ANTIPORTER SUBUNIT MNHC2-RELATED"/>
    <property type="match status" value="1"/>
</dbReference>
<reference evidence="8 9" key="1">
    <citation type="submission" date="2023-08" db="EMBL/GenBank/DDBJ databases">
        <title>Helicovermis profunda gen. nov., sp. nov., a novel mesophilic, fermentative bacterium within the Bacillota from a deep-sea hydrothermal vent chimney.</title>
        <authorList>
            <person name="Miyazaki U."/>
            <person name="Mizutani D."/>
            <person name="Hashimoto Y."/>
            <person name="Tame A."/>
            <person name="Sawayama S."/>
            <person name="Miyazaki J."/>
            <person name="Takai K."/>
            <person name="Nakagawa S."/>
        </authorList>
    </citation>
    <scope>NUCLEOTIDE SEQUENCE [LARGE SCALE GENOMIC DNA]</scope>
    <source>
        <strain evidence="8 9">S502</strain>
    </source>
</reference>
<accession>A0AAU9E1A9</accession>
<evidence type="ECO:0000256" key="2">
    <source>
        <dbReference type="ARBA" id="ARBA00010388"/>
    </source>
</evidence>
<feature type="transmembrane region" description="Helical" evidence="7">
    <location>
        <begin position="29"/>
        <end position="49"/>
    </location>
</feature>
<keyword evidence="6 7" id="KW-0472">Membrane</keyword>
<keyword evidence="4 7" id="KW-0812">Transmembrane</keyword>
<dbReference type="InterPro" id="IPR039428">
    <property type="entry name" value="NUOK/Mnh_C1-like"/>
</dbReference>
<dbReference type="PANTHER" id="PTHR34583:SF2">
    <property type="entry name" value="ANTIPORTER SUBUNIT MNHC2-RELATED"/>
    <property type="match status" value="1"/>
</dbReference>
<gene>
    <name evidence="8" type="ORF">HLPR_04520</name>
</gene>
<dbReference type="EMBL" id="AP028654">
    <property type="protein sequence ID" value="BEP28121.1"/>
    <property type="molecule type" value="Genomic_DNA"/>
</dbReference>
<feature type="transmembrane region" description="Helical" evidence="7">
    <location>
        <begin position="6"/>
        <end position="22"/>
    </location>
</feature>
<organism evidence="8 9">
    <name type="scientific">Helicovermis profundi</name>
    <dbReference type="NCBI Taxonomy" id="3065157"/>
    <lineage>
        <taxon>Bacteria</taxon>
        <taxon>Bacillati</taxon>
        <taxon>Bacillota</taxon>
        <taxon>Clostridia</taxon>
        <taxon>Helicovermis</taxon>
    </lineage>
</organism>
<dbReference type="AlphaFoldDB" id="A0AAU9E1A9"/>
<dbReference type="InterPro" id="IPR050601">
    <property type="entry name" value="CPA3_antiporter_subunitC"/>
</dbReference>
<protein>
    <submittedName>
        <fullName evidence="8">NADH-quinone oxidoreductase subunit K</fullName>
    </submittedName>
</protein>
<dbReference type="RefSeq" id="WP_338536464.1">
    <property type="nucleotide sequence ID" value="NZ_AP028654.1"/>
</dbReference>
<evidence type="ECO:0000256" key="4">
    <source>
        <dbReference type="ARBA" id="ARBA00022692"/>
    </source>
</evidence>
<comment type="subcellular location">
    <subcellularLocation>
        <location evidence="1">Cell membrane</location>
        <topology evidence="1">Multi-pass membrane protein</topology>
    </subcellularLocation>
</comment>
<dbReference type="KEGG" id="hprf:HLPR_04520"/>
<proteinExistence type="inferred from homology"/>
<keyword evidence="3" id="KW-1003">Cell membrane</keyword>
<evidence type="ECO:0000256" key="5">
    <source>
        <dbReference type="ARBA" id="ARBA00022989"/>
    </source>
</evidence>
<evidence type="ECO:0000256" key="1">
    <source>
        <dbReference type="ARBA" id="ARBA00004651"/>
    </source>
</evidence>
<dbReference type="Proteomes" id="UP001321786">
    <property type="component" value="Chromosome"/>
</dbReference>
<evidence type="ECO:0000313" key="9">
    <source>
        <dbReference type="Proteomes" id="UP001321786"/>
    </source>
</evidence>
<sequence length="114" mass="12510">MNFEIGISIIIILIGVYGVATSKNIIKSILCFNIVQASIILLFVIVGSYEGDEIPILTNFTSSMVDPLPHALMITAIVISASITALSLMFAVKIFHYYGTLNWNELSKKDVKTN</sequence>